<proteinExistence type="inferred from homology"/>
<comment type="similarity">
    <text evidence="1">Belongs to the LysR transcriptional regulatory family.</text>
</comment>
<dbReference type="Pfam" id="PF00126">
    <property type="entry name" value="HTH_1"/>
    <property type="match status" value="1"/>
</dbReference>
<evidence type="ECO:0000313" key="6">
    <source>
        <dbReference type="EMBL" id="ANP90242.1"/>
    </source>
</evidence>
<keyword evidence="6" id="KW-0614">Plasmid</keyword>
<accession>A0A1B1CKE1</accession>
<dbReference type="RefSeq" id="WP_065283728.1">
    <property type="nucleotide sequence ID" value="NZ_CP016288.1"/>
</dbReference>
<geneLocation type="plasmid" evidence="6 7">
    <name>unnamed7</name>
</geneLocation>
<organism evidence="6 7">
    <name type="scientific">Rhizobium leguminosarum</name>
    <dbReference type="NCBI Taxonomy" id="384"/>
    <lineage>
        <taxon>Bacteria</taxon>
        <taxon>Pseudomonadati</taxon>
        <taxon>Pseudomonadota</taxon>
        <taxon>Alphaproteobacteria</taxon>
        <taxon>Hyphomicrobiales</taxon>
        <taxon>Rhizobiaceae</taxon>
        <taxon>Rhizobium/Agrobacterium group</taxon>
        <taxon>Rhizobium</taxon>
    </lineage>
</organism>
<evidence type="ECO:0000256" key="1">
    <source>
        <dbReference type="ARBA" id="ARBA00009437"/>
    </source>
</evidence>
<dbReference type="PANTHER" id="PTHR30126:SF98">
    <property type="entry name" value="HTH-TYPE TRANSCRIPTIONAL ACTIVATOR BAUR"/>
    <property type="match status" value="1"/>
</dbReference>
<dbReference type="Proteomes" id="UP000092691">
    <property type="component" value="Plasmid unnamed7"/>
</dbReference>
<evidence type="ECO:0000256" key="2">
    <source>
        <dbReference type="ARBA" id="ARBA00023015"/>
    </source>
</evidence>
<dbReference type="InterPro" id="IPR036388">
    <property type="entry name" value="WH-like_DNA-bd_sf"/>
</dbReference>
<evidence type="ECO:0000256" key="4">
    <source>
        <dbReference type="ARBA" id="ARBA00023163"/>
    </source>
</evidence>
<evidence type="ECO:0000256" key="3">
    <source>
        <dbReference type="ARBA" id="ARBA00023125"/>
    </source>
</evidence>
<dbReference type="PANTHER" id="PTHR30126">
    <property type="entry name" value="HTH-TYPE TRANSCRIPTIONAL REGULATOR"/>
    <property type="match status" value="1"/>
</dbReference>
<name>A0A1B1CKE1_RHILE</name>
<dbReference type="PROSITE" id="PS50931">
    <property type="entry name" value="HTH_LYSR"/>
    <property type="match status" value="1"/>
</dbReference>
<protein>
    <submittedName>
        <fullName evidence="6">LysR family transcriptional regulator</fullName>
    </submittedName>
</protein>
<evidence type="ECO:0000259" key="5">
    <source>
        <dbReference type="PROSITE" id="PS50931"/>
    </source>
</evidence>
<evidence type="ECO:0000313" key="7">
    <source>
        <dbReference type="Proteomes" id="UP000092691"/>
    </source>
</evidence>
<dbReference type="InterPro" id="IPR000847">
    <property type="entry name" value="LysR_HTH_N"/>
</dbReference>
<sequence>MRRLDNIDIRLLRVFTALADADGFAEAQIALNLSQSTLSTHLADLEKRLGGRLCDRGRQQFKLTELGRATYEASMKLFRDLEEFNRSVSLANGNLAGRLRLGVCDGIFSTPQLSISRAISEFLPVDSEIFIDLVLGTAPDLEQRIADGERDIVIGPLSQRVSGVEYVDYYAEPHNLYCGRGHRLFTLPDDQIDRKDVEAARFSVRRYRHFDDLYYFGHSRAGASIEAMEAQLMLILSGRFIGFLPSQLAELWVAKGELRPILEKTHSFDSTHTIAYRRRLVEATLVDSFLEVLIRIRDEIANDTASTRRQWK</sequence>
<dbReference type="Gene3D" id="3.40.190.290">
    <property type="match status" value="1"/>
</dbReference>
<dbReference type="InterPro" id="IPR036390">
    <property type="entry name" value="WH_DNA-bd_sf"/>
</dbReference>
<keyword evidence="3" id="KW-0238">DNA-binding</keyword>
<reference evidence="6 7" key="1">
    <citation type="submission" date="2016-06" db="EMBL/GenBank/DDBJ databases">
        <title>Microsymbionts genomes from the relict species Vavilovia formosa.</title>
        <authorList>
            <person name="Chirak E."/>
            <person name="Kimeklis A."/>
            <person name="Andronov E."/>
        </authorList>
    </citation>
    <scope>NUCLEOTIDE SEQUENCE [LARGE SCALE GENOMIC DNA]</scope>
    <source>
        <strain evidence="6 7">Vaf10</strain>
        <plasmid evidence="7">Plasmid unnamed7</plasmid>
    </source>
</reference>
<dbReference type="EMBL" id="CP016288">
    <property type="protein sequence ID" value="ANP90242.1"/>
    <property type="molecule type" value="Genomic_DNA"/>
</dbReference>
<dbReference type="OrthoDB" id="7506954at2"/>
<dbReference type="AlphaFoldDB" id="A0A1B1CKE1"/>
<dbReference type="GO" id="GO:0000976">
    <property type="term" value="F:transcription cis-regulatory region binding"/>
    <property type="evidence" value="ECO:0007669"/>
    <property type="project" value="TreeGrafter"/>
</dbReference>
<dbReference type="Pfam" id="PF03466">
    <property type="entry name" value="LysR_substrate"/>
    <property type="match status" value="1"/>
</dbReference>
<dbReference type="SUPFAM" id="SSF53850">
    <property type="entry name" value="Periplasmic binding protein-like II"/>
    <property type="match status" value="1"/>
</dbReference>
<feature type="domain" description="HTH lysR-type" evidence="5">
    <location>
        <begin position="7"/>
        <end position="64"/>
    </location>
</feature>
<dbReference type="InterPro" id="IPR005119">
    <property type="entry name" value="LysR_subst-bd"/>
</dbReference>
<dbReference type="GO" id="GO:0003700">
    <property type="term" value="F:DNA-binding transcription factor activity"/>
    <property type="evidence" value="ECO:0007669"/>
    <property type="project" value="InterPro"/>
</dbReference>
<dbReference type="Gene3D" id="1.10.10.10">
    <property type="entry name" value="Winged helix-like DNA-binding domain superfamily/Winged helix DNA-binding domain"/>
    <property type="match status" value="1"/>
</dbReference>
<dbReference type="SUPFAM" id="SSF46785">
    <property type="entry name" value="Winged helix' DNA-binding domain"/>
    <property type="match status" value="1"/>
</dbReference>
<gene>
    <name evidence="6" type="ORF">BA011_40745</name>
</gene>
<keyword evidence="2" id="KW-0805">Transcription regulation</keyword>
<keyword evidence="4" id="KW-0804">Transcription</keyword>